<gene>
    <name evidence="2" type="ORF">D8674_036889</name>
</gene>
<evidence type="ECO:0000256" key="1">
    <source>
        <dbReference type="SAM" id="MobiDB-lite"/>
    </source>
</evidence>
<feature type="compositionally biased region" description="Polar residues" evidence="1">
    <location>
        <begin position="1"/>
        <end position="13"/>
    </location>
</feature>
<organism evidence="2 3">
    <name type="scientific">Pyrus ussuriensis x Pyrus communis</name>
    <dbReference type="NCBI Taxonomy" id="2448454"/>
    <lineage>
        <taxon>Eukaryota</taxon>
        <taxon>Viridiplantae</taxon>
        <taxon>Streptophyta</taxon>
        <taxon>Embryophyta</taxon>
        <taxon>Tracheophyta</taxon>
        <taxon>Spermatophyta</taxon>
        <taxon>Magnoliopsida</taxon>
        <taxon>eudicotyledons</taxon>
        <taxon>Gunneridae</taxon>
        <taxon>Pentapetalae</taxon>
        <taxon>rosids</taxon>
        <taxon>fabids</taxon>
        <taxon>Rosales</taxon>
        <taxon>Rosaceae</taxon>
        <taxon>Amygdaloideae</taxon>
        <taxon>Maleae</taxon>
        <taxon>Pyrus</taxon>
    </lineage>
</organism>
<proteinExistence type="predicted"/>
<reference evidence="2 3" key="2">
    <citation type="submission" date="2019-11" db="EMBL/GenBank/DDBJ databases">
        <title>A de novo genome assembly of a pear dwarfing rootstock.</title>
        <authorList>
            <person name="Wang F."/>
            <person name="Wang J."/>
            <person name="Li S."/>
            <person name="Zhang Y."/>
            <person name="Fang M."/>
            <person name="Ma L."/>
            <person name="Zhao Y."/>
            <person name="Jiang S."/>
        </authorList>
    </citation>
    <scope>NUCLEOTIDE SEQUENCE [LARGE SCALE GENOMIC DNA]</scope>
    <source>
        <strain evidence="2">S2</strain>
        <tissue evidence="2">Leaf</tissue>
    </source>
</reference>
<evidence type="ECO:0000313" key="2">
    <source>
        <dbReference type="EMBL" id="KAB2612063.1"/>
    </source>
</evidence>
<comment type="caution">
    <text evidence="2">The sequence shown here is derived from an EMBL/GenBank/DDBJ whole genome shotgun (WGS) entry which is preliminary data.</text>
</comment>
<keyword evidence="3" id="KW-1185">Reference proteome</keyword>
<dbReference type="Proteomes" id="UP000327157">
    <property type="component" value="Unassembled WGS sequence"/>
</dbReference>
<dbReference type="AlphaFoldDB" id="A0A5N5G9W3"/>
<evidence type="ECO:0000313" key="3">
    <source>
        <dbReference type="Proteomes" id="UP000327157"/>
    </source>
</evidence>
<name>A0A5N5G9W3_9ROSA</name>
<reference evidence="2 3" key="1">
    <citation type="submission" date="2019-09" db="EMBL/GenBank/DDBJ databases">
        <authorList>
            <person name="Ou C."/>
        </authorList>
    </citation>
    <scope>NUCLEOTIDE SEQUENCE [LARGE SCALE GENOMIC DNA]</scope>
    <source>
        <strain evidence="2">S2</strain>
        <tissue evidence="2">Leaf</tissue>
    </source>
</reference>
<dbReference type="EMBL" id="SMOL01000475">
    <property type="protein sequence ID" value="KAB2612063.1"/>
    <property type="molecule type" value="Genomic_DNA"/>
</dbReference>
<accession>A0A5N5G9W3</accession>
<sequence length="78" mass="8610">MVPRSRGNTTKSGNALDAGEKSQENLDEYDMSDIIVTIYALGEAQKEIFTTVKELKNSILKPSEKASVKDCTPREKCS</sequence>
<feature type="region of interest" description="Disordered" evidence="1">
    <location>
        <begin position="1"/>
        <end position="24"/>
    </location>
</feature>
<protein>
    <submittedName>
        <fullName evidence="2">S ribonuclease</fullName>
    </submittedName>
</protein>